<name>A0ABU1FYP0_9GAMM</name>
<dbReference type="InterPro" id="IPR045179">
    <property type="entry name" value="YgfZ/GcvT"/>
</dbReference>
<proteinExistence type="predicted"/>
<dbReference type="RefSeq" id="WP_309651349.1">
    <property type="nucleotide sequence ID" value="NZ_JARWAK010000002.1"/>
</dbReference>
<comment type="caution">
    <text evidence="1">The sequence shown here is derived from an EMBL/GenBank/DDBJ whole genome shotgun (WGS) entry which is preliminary data.</text>
</comment>
<reference evidence="1 2" key="1">
    <citation type="submission" date="2023-04" db="EMBL/GenBank/DDBJ databases">
        <title>A long-awaited taxogenomic arrangement of the family Halomonadaceae.</title>
        <authorList>
            <person name="De La Haba R."/>
            <person name="Chuvochina M."/>
            <person name="Wittouck S."/>
            <person name="Arahal D.R."/>
            <person name="Sanchez-Porro C."/>
            <person name="Hugenholtz P."/>
            <person name="Ventosa A."/>
        </authorList>
    </citation>
    <scope>NUCLEOTIDE SEQUENCE [LARGE SCALE GENOMIC DNA]</scope>
    <source>
        <strain evidence="1 2">DSM 23530</strain>
    </source>
</reference>
<evidence type="ECO:0000313" key="2">
    <source>
        <dbReference type="Proteomes" id="UP001264519"/>
    </source>
</evidence>
<dbReference type="Gene3D" id="3.30.70.1400">
    <property type="entry name" value="Aminomethyltransferase beta-barrel domains"/>
    <property type="match status" value="1"/>
</dbReference>
<dbReference type="NCBIfam" id="TIGR03317">
    <property type="entry name" value="ygfZ_signature"/>
    <property type="match status" value="1"/>
</dbReference>
<dbReference type="Proteomes" id="UP001264519">
    <property type="component" value="Unassembled WGS sequence"/>
</dbReference>
<organism evidence="1 2">
    <name type="scientific">Halomonas koreensis</name>
    <dbReference type="NCBI Taxonomy" id="245385"/>
    <lineage>
        <taxon>Bacteria</taxon>
        <taxon>Pseudomonadati</taxon>
        <taxon>Pseudomonadota</taxon>
        <taxon>Gammaproteobacteria</taxon>
        <taxon>Oceanospirillales</taxon>
        <taxon>Halomonadaceae</taxon>
        <taxon>Halomonas</taxon>
    </lineage>
</organism>
<sequence>MTDWIAPLGARRESDDRVAFDTPAPARQAMDATVLVPLAHLGVLDVRGEGAERFLQGQASAQVALADGDFAPLACFCTPKGRVLANAQLWRVAEGHYRLLMRRSLVPSLRAHLEKFAPFYRIELTPRDDLALIGLIGREAPAVAEARLDLTPPAVWHQAGDDSQQLLTHPGPRPRLLLCLPAGDLEATWQRLADQATPVGNAVWCLHDIQAGLGWLGADQADAYLPQMLNWEALGGISFKKGCYTGQEVVARAHFRGQVKKRLVRGQLEGDRLPAPGSAVEDADGKRLGEVLGAELDAYDQAEVLAVLGTREAAEPLTVDGQQFKRLQLPYPLERVDPEILATRA</sequence>
<dbReference type="Gene3D" id="2.40.30.160">
    <property type="match status" value="1"/>
</dbReference>
<evidence type="ECO:0000313" key="1">
    <source>
        <dbReference type="EMBL" id="MDR5865749.1"/>
    </source>
</evidence>
<gene>
    <name evidence="1" type="ORF">QC818_02945</name>
</gene>
<keyword evidence="2" id="KW-1185">Reference proteome</keyword>
<dbReference type="EMBL" id="JARWAK010000002">
    <property type="protein sequence ID" value="MDR5865749.1"/>
    <property type="molecule type" value="Genomic_DNA"/>
</dbReference>
<dbReference type="PANTHER" id="PTHR22602:SF0">
    <property type="entry name" value="TRANSFERASE CAF17, MITOCHONDRIAL-RELATED"/>
    <property type="match status" value="1"/>
</dbReference>
<accession>A0ABU1FYP0</accession>
<dbReference type="InterPro" id="IPR017703">
    <property type="entry name" value="YgfZ/GCV_T_CS"/>
</dbReference>
<dbReference type="SUPFAM" id="SSF103025">
    <property type="entry name" value="Folate-binding domain"/>
    <property type="match status" value="1"/>
</dbReference>
<dbReference type="Gene3D" id="3.30.70.1630">
    <property type="match status" value="1"/>
</dbReference>
<dbReference type="PANTHER" id="PTHR22602">
    <property type="entry name" value="TRANSFERASE CAF17, MITOCHONDRIAL-RELATED"/>
    <property type="match status" value="1"/>
</dbReference>
<protein>
    <submittedName>
        <fullName evidence="1">Folate-binding protein</fullName>
    </submittedName>
</protein>